<name>A0A251SDI9_HELAN</name>
<keyword evidence="4" id="KW-0472">Membrane</keyword>
<evidence type="ECO:0000313" key="6">
    <source>
        <dbReference type="EMBL" id="OTF96698.1"/>
    </source>
</evidence>
<dbReference type="PANTHER" id="PTHR14110">
    <property type="entry name" value="MITOCHONDRIAL IMPORT INNER MEMBRANE TRANSLOCASE SUBUNIT TIM22"/>
    <property type="match status" value="1"/>
</dbReference>
<dbReference type="CDD" id="cd09487">
    <property type="entry name" value="SAM_superfamily"/>
    <property type="match status" value="1"/>
</dbReference>
<feature type="region of interest" description="Disordered" evidence="5">
    <location>
        <begin position="57"/>
        <end position="80"/>
    </location>
</feature>
<evidence type="ECO:0000256" key="2">
    <source>
        <dbReference type="ARBA" id="ARBA00022692"/>
    </source>
</evidence>
<gene>
    <name evidence="6" type="ORF">HannXRQ_Chr15g0497021</name>
</gene>
<dbReference type="AlphaFoldDB" id="A0A251SDI9"/>
<dbReference type="GO" id="GO:0045036">
    <property type="term" value="P:protein targeting to chloroplast"/>
    <property type="evidence" value="ECO:0000318"/>
    <property type="project" value="GO_Central"/>
</dbReference>
<dbReference type="GO" id="GO:0042721">
    <property type="term" value="C:TIM22 mitochondrial import inner membrane insertion complex"/>
    <property type="evidence" value="ECO:0007669"/>
    <property type="project" value="InterPro"/>
</dbReference>
<keyword evidence="3" id="KW-1133">Transmembrane helix</keyword>
<dbReference type="PANTHER" id="PTHR14110:SF6">
    <property type="entry name" value="OS04G0405100 PROTEIN"/>
    <property type="match status" value="1"/>
</dbReference>
<evidence type="ECO:0000256" key="5">
    <source>
        <dbReference type="SAM" id="MobiDB-lite"/>
    </source>
</evidence>
<dbReference type="InParanoid" id="A0A251SDI9"/>
<accession>A0A251SDI9</accession>
<comment type="subcellular location">
    <subcellularLocation>
        <location evidence="1">Membrane</location>
        <topology evidence="1">Multi-pass membrane protein</topology>
    </subcellularLocation>
</comment>
<protein>
    <recommendedName>
        <fullName evidence="8">Mitochondrial inner membrane translocase subunit Tim17/Tim22/Tim23/peroxisomal protein PMP24</fullName>
    </recommendedName>
</protein>
<dbReference type="GO" id="GO:0045039">
    <property type="term" value="P:protein insertion into mitochondrial inner membrane"/>
    <property type="evidence" value="ECO:0007669"/>
    <property type="project" value="InterPro"/>
</dbReference>
<dbReference type="STRING" id="4232.A0A251SDI9"/>
<dbReference type="Proteomes" id="UP000215914">
    <property type="component" value="Chromosome 15"/>
</dbReference>
<proteinExistence type="predicted"/>
<dbReference type="GO" id="GO:0009706">
    <property type="term" value="C:chloroplast inner membrane"/>
    <property type="evidence" value="ECO:0000318"/>
    <property type="project" value="GO_Central"/>
</dbReference>
<keyword evidence="7" id="KW-1185">Reference proteome</keyword>
<feature type="compositionally biased region" description="Polar residues" evidence="5">
    <location>
        <begin position="71"/>
        <end position="80"/>
    </location>
</feature>
<evidence type="ECO:0000256" key="1">
    <source>
        <dbReference type="ARBA" id="ARBA00004141"/>
    </source>
</evidence>
<dbReference type="EMBL" id="CM007904">
    <property type="protein sequence ID" value="OTF96698.1"/>
    <property type="molecule type" value="Genomic_DNA"/>
</dbReference>
<dbReference type="GO" id="GO:0008320">
    <property type="term" value="F:protein transmembrane transporter activity"/>
    <property type="evidence" value="ECO:0000318"/>
    <property type="project" value="GO_Central"/>
</dbReference>
<evidence type="ECO:0000313" key="7">
    <source>
        <dbReference type="Proteomes" id="UP000215914"/>
    </source>
</evidence>
<reference evidence="7" key="1">
    <citation type="journal article" date="2017" name="Nature">
        <title>The sunflower genome provides insights into oil metabolism, flowering and Asterid evolution.</title>
        <authorList>
            <person name="Badouin H."/>
            <person name="Gouzy J."/>
            <person name="Grassa C.J."/>
            <person name="Murat F."/>
            <person name="Staton S.E."/>
            <person name="Cottret L."/>
            <person name="Lelandais-Briere C."/>
            <person name="Owens G.L."/>
            <person name="Carrere S."/>
            <person name="Mayjonade B."/>
            <person name="Legrand L."/>
            <person name="Gill N."/>
            <person name="Kane N.C."/>
            <person name="Bowers J.E."/>
            <person name="Hubner S."/>
            <person name="Bellec A."/>
            <person name="Berard A."/>
            <person name="Berges H."/>
            <person name="Blanchet N."/>
            <person name="Boniface M.C."/>
            <person name="Brunel D."/>
            <person name="Catrice O."/>
            <person name="Chaidir N."/>
            <person name="Claudel C."/>
            <person name="Donnadieu C."/>
            <person name="Faraut T."/>
            <person name="Fievet G."/>
            <person name="Helmstetter N."/>
            <person name="King M."/>
            <person name="Knapp S.J."/>
            <person name="Lai Z."/>
            <person name="Le Paslier M.C."/>
            <person name="Lippi Y."/>
            <person name="Lorenzon L."/>
            <person name="Mandel J.R."/>
            <person name="Marage G."/>
            <person name="Marchand G."/>
            <person name="Marquand E."/>
            <person name="Bret-Mestries E."/>
            <person name="Morien E."/>
            <person name="Nambeesan S."/>
            <person name="Nguyen T."/>
            <person name="Pegot-Espagnet P."/>
            <person name="Pouilly N."/>
            <person name="Raftis F."/>
            <person name="Sallet E."/>
            <person name="Schiex T."/>
            <person name="Thomas J."/>
            <person name="Vandecasteele C."/>
            <person name="Vares D."/>
            <person name="Vear F."/>
            <person name="Vautrin S."/>
            <person name="Crespi M."/>
            <person name="Mangin B."/>
            <person name="Burke J.M."/>
            <person name="Salse J."/>
            <person name="Munos S."/>
            <person name="Vincourt P."/>
            <person name="Rieseberg L.H."/>
            <person name="Langlade N.B."/>
        </authorList>
    </citation>
    <scope>NUCLEOTIDE SEQUENCE [LARGE SCALE GENOMIC DNA]</scope>
    <source>
        <strain evidence="7">cv. SF193</strain>
    </source>
</reference>
<evidence type="ECO:0000256" key="3">
    <source>
        <dbReference type="ARBA" id="ARBA00022989"/>
    </source>
</evidence>
<feature type="compositionally biased region" description="Low complexity" evidence="5">
    <location>
        <begin position="57"/>
        <end position="70"/>
    </location>
</feature>
<keyword evidence="2" id="KW-0812">Transmembrane</keyword>
<dbReference type="Pfam" id="PF02466">
    <property type="entry name" value="Tim17"/>
    <property type="match status" value="1"/>
</dbReference>
<organism evidence="6 7">
    <name type="scientific">Helianthus annuus</name>
    <name type="common">Common sunflower</name>
    <dbReference type="NCBI Taxonomy" id="4232"/>
    <lineage>
        <taxon>Eukaryota</taxon>
        <taxon>Viridiplantae</taxon>
        <taxon>Streptophyta</taxon>
        <taxon>Embryophyta</taxon>
        <taxon>Tracheophyta</taxon>
        <taxon>Spermatophyta</taxon>
        <taxon>Magnoliopsida</taxon>
        <taxon>eudicotyledons</taxon>
        <taxon>Gunneridae</taxon>
        <taxon>Pentapetalae</taxon>
        <taxon>asterids</taxon>
        <taxon>campanulids</taxon>
        <taxon>Asterales</taxon>
        <taxon>Asteraceae</taxon>
        <taxon>Asteroideae</taxon>
        <taxon>Heliantheae alliance</taxon>
        <taxon>Heliantheae</taxon>
        <taxon>Helianthus</taxon>
    </lineage>
</organism>
<evidence type="ECO:0008006" key="8">
    <source>
        <dbReference type="Google" id="ProtNLM"/>
    </source>
</evidence>
<dbReference type="InterPro" id="IPR039175">
    <property type="entry name" value="TIM22"/>
</dbReference>
<evidence type="ECO:0000256" key="4">
    <source>
        <dbReference type="ARBA" id="ARBA00023136"/>
    </source>
</evidence>
<sequence>MHNPITYLETKHNELHNGFKGWLAKQSLPVEAAVVTLTGAAKGAIFSGFTGAFAKDSSSTAPPPDDSVSPNTMASFQKSQAPAGGPLIHARNYAVISGVNAGISSVLKRLRGKEDVQTSMVAAFGSGVMFSLVSGSGNSHANVITAGVFFALCEEAHPNTIFFSMFVSMEYDSDLWILNDHFQNAHPNTPPNFKPVLMQVSRIFIRPRGEDVMYNETRAMLSSLGLEKYEKNFKIGLLTDNTLPQLTDKQV</sequence>